<dbReference type="GeneID" id="106178765"/>
<gene>
    <name evidence="3 4 5" type="primary">LOC106178765</name>
</gene>
<dbReference type="OMA" id="GYREVNF"/>
<sequence length="693" mass="78606">MLLNILWLVLLASGCLSLEDWLIKDINIQTTVTKTEYGTYLMSNGLISREFSLYPDFATIDFQDHHSTQSSILRAIKPEAVIMIDGIQYNIGGFLTNTPTAYLNRTALGSDMRVDPKAFHFHGTTILEPQAPYPYKPRRGAPQNIHWPPIGMRMDVEFKPPFDAPYYHQLVTVTVHYEMYDGIPLLVKWLSVSASGEAVGKVAVTILSVEYLAVNQPWAPSSMGWLLVESNEPHGTVVSWTLDPHTNDMPGSFQPNVNCSYQVYNDLDLKPSVDSFRVHELVVGSSDPERHSLSHHRMFRLLAPQTQENPIFFHMTNSSSVAVKKLIDQLSEVGFEMMIYSFGSGLNLESTNSSYIDMIANDTAYALSKGIEVGGYDLISLSRQVQADWMAIDVHGHSIGSACFASGWHDNIKTKLFSFLKRTGMSMLETDGPYGGYQCASTNHSHHDDITDSIYEQNRLQGEFYRDLRSLEVYINQPDTYFYQGGNKDGMGYNENQYSLPRWQDLSISRQGMYDDLYRLIPSAGWMFVPLVQYHAGGGPAEFEPLSKHLLEYEWAFAQYLGAGVAACYRGFELYDSYESKAIVMKWVSFYKKYRDIVTSDVVHVRRADMQSYDSFMHVNPHLKNKGLAMVFNPTFKTVVTNLKLPLYYTGLNSTALIREQEGPARKYTLDREYKVSVPLNMGPLTITWFLVQ</sequence>
<feature type="chain" id="PRO_5014546002" evidence="1">
    <location>
        <begin position="18"/>
        <end position="693"/>
    </location>
</feature>
<evidence type="ECO:0000313" key="4">
    <source>
        <dbReference type="RefSeq" id="XP_013417537.1"/>
    </source>
</evidence>
<name>A0A1S3K4H6_LINAN</name>
<evidence type="ECO:0000256" key="1">
    <source>
        <dbReference type="SAM" id="SignalP"/>
    </source>
</evidence>
<dbReference type="RefSeq" id="XP_013417536.1">
    <property type="nucleotide sequence ID" value="XM_013562082.2"/>
</dbReference>
<dbReference type="RefSeq" id="XP_013417538.1">
    <property type="nucleotide sequence ID" value="XM_013562084.2"/>
</dbReference>
<evidence type="ECO:0000313" key="3">
    <source>
        <dbReference type="RefSeq" id="XP_013417536.1"/>
    </source>
</evidence>
<evidence type="ECO:0000313" key="2">
    <source>
        <dbReference type="Proteomes" id="UP000085678"/>
    </source>
</evidence>
<reference evidence="3 4" key="1">
    <citation type="submission" date="2025-04" db="UniProtKB">
        <authorList>
            <consortium name="RefSeq"/>
        </authorList>
    </citation>
    <scope>IDENTIFICATION</scope>
    <source>
        <tissue evidence="3 4">Gonads</tissue>
    </source>
</reference>
<feature type="signal peptide" evidence="1">
    <location>
        <begin position="1"/>
        <end position="17"/>
    </location>
</feature>
<keyword evidence="1" id="KW-0732">Signal</keyword>
<dbReference type="AlphaFoldDB" id="A0A1S3K4H6"/>
<evidence type="ECO:0000313" key="5">
    <source>
        <dbReference type="RefSeq" id="XP_013417538.1"/>
    </source>
</evidence>
<dbReference type="OrthoDB" id="10266592at2759"/>
<protein>
    <submittedName>
        <fullName evidence="3 4">Uncharacterized protein LOC106178765</fullName>
    </submittedName>
</protein>
<dbReference type="Proteomes" id="UP000085678">
    <property type="component" value="Unplaced"/>
</dbReference>
<proteinExistence type="predicted"/>
<organism evidence="2 5">
    <name type="scientific">Lingula anatina</name>
    <name type="common">Brachiopod</name>
    <name type="synonym">Lingula unguis</name>
    <dbReference type="NCBI Taxonomy" id="7574"/>
    <lineage>
        <taxon>Eukaryota</taxon>
        <taxon>Metazoa</taxon>
        <taxon>Spiralia</taxon>
        <taxon>Lophotrochozoa</taxon>
        <taxon>Brachiopoda</taxon>
        <taxon>Linguliformea</taxon>
        <taxon>Lingulata</taxon>
        <taxon>Lingulida</taxon>
        <taxon>Linguloidea</taxon>
        <taxon>Lingulidae</taxon>
        <taxon>Lingula</taxon>
    </lineage>
</organism>
<keyword evidence="2" id="KW-1185">Reference proteome</keyword>
<accession>A0A1S3K4H6</accession>
<dbReference type="RefSeq" id="XP_013417537.1">
    <property type="nucleotide sequence ID" value="XM_013562083.2"/>
</dbReference>
<dbReference type="KEGG" id="lak:106178765"/>